<sequence length="236" mass="27465">MKDSCSILLKEFPNFFKKLVGFTIRKISDCFTDPLHPWQLTIELFIPLELLCSPLTIWCGQDSELLLSRPIVVGCSDRFDPDQLEQSADLHNQLKRGWRRFQEKAPDQAGSTLQNLSWLNSDIAHQENFEGYSGFQCYGAWLTPDKESLKNWQTLVKSGIPLALWMCEGQPQRETISATFDRLIDCTRFEFLERIPRIRDEQRRTCNHCVGILYEDPNYIPDVPRVEEQFFSWPGA</sequence>
<proteinExistence type="predicted"/>
<evidence type="ECO:0000259" key="1">
    <source>
        <dbReference type="Pfam" id="PF20028"/>
    </source>
</evidence>
<dbReference type="EMBL" id="CP130144">
    <property type="protein sequence ID" value="WNZ49188.1"/>
    <property type="molecule type" value="Genomic_DNA"/>
</dbReference>
<gene>
    <name evidence="2" type="ORF">Q2T42_05980</name>
</gene>
<dbReference type="Pfam" id="PF20028">
    <property type="entry name" value="VMAP-C"/>
    <property type="match status" value="1"/>
</dbReference>
<reference evidence="2" key="2">
    <citation type="submission" date="2023-07" db="EMBL/GenBank/DDBJ databases">
        <authorList>
            <person name="Bai X.-H."/>
            <person name="Wang H.-H."/>
            <person name="Wang J."/>
            <person name="Ma M.-Y."/>
            <person name="Hu H.-H."/>
            <person name="Song Z.-L."/>
            <person name="Ma H.-G."/>
            <person name="Fan Y."/>
            <person name="Du C.-Y."/>
            <person name="Xu J.-C."/>
        </authorList>
    </citation>
    <scope>NUCLEOTIDE SEQUENCE</scope>
    <source>
        <strain evidence="2">CZ1</strain>
    </source>
</reference>
<dbReference type="AlphaFoldDB" id="A0AA96X2T5"/>
<evidence type="ECO:0000313" key="2">
    <source>
        <dbReference type="EMBL" id="WNZ49188.1"/>
    </source>
</evidence>
<feature type="domain" description="vWA-MoxR associated protein C-terminal" evidence="1">
    <location>
        <begin position="27"/>
        <end position="217"/>
    </location>
</feature>
<protein>
    <recommendedName>
        <fullName evidence="1">vWA-MoxR associated protein C-terminal domain-containing protein</fullName>
    </recommendedName>
</protein>
<name>A0AA96X2T5_LEPBY</name>
<accession>A0AA96X2T5</accession>
<reference evidence="2" key="1">
    <citation type="journal article" date="2023" name="Plants (Basel)">
        <title>Genomic Analysis of Leptolyngbya boryana CZ1 Reveals Efficient Carbon Fixation Modules.</title>
        <authorList>
            <person name="Bai X."/>
            <person name="Wang H."/>
            <person name="Cheng W."/>
            <person name="Wang J."/>
            <person name="Ma M."/>
            <person name="Hu H."/>
            <person name="Song Z."/>
            <person name="Ma H."/>
            <person name="Fan Y."/>
            <person name="Du C."/>
            <person name="Xu J."/>
        </authorList>
    </citation>
    <scope>NUCLEOTIDE SEQUENCE</scope>
    <source>
        <strain evidence="2">CZ1</strain>
    </source>
</reference>
<organism evidence="2">
    <name type="scientific">Leptolyngbya boryana CZ1</name>
    <dbReference type="NCBI Taxonomy" id="3060204"/>
    <lineage>
        <taxon>Bacteria</taxon>
        <taxon>Bacillati</taxon>
        <taxon>Cyanobacteriota</taxon>
        <taxon>Cyanophyceae</taxon>
        <taxon>Leptolyngbyales</taxon>
        <taxon>Leptolyngbyaceae</taxon>
        <taxon>Leptolyngbya group</taxon>
        <taxon>Leptolyngbya</taxon>
    </lineage>
</organism>
<dbReference type="InterPro" id="IPR045450">
    <property type="entry name" value="VMAP_C"/>
</dbReference>